<dbReference type="SUPFAM" id="SSF56112">
    <property type="entry name" value="Protein kinase-like (PK-like)"/>
    <property type="match status" value="2"/>
</dbReference>
<name>A0A397VHR9_9GLOM</name>
<feature type="domain" description="Protein kinase" evidence="1">
    <location>
        <begin position="440"/>
        <end position="710"/>
    </location>
</feature>
<proteinExistence type="predicted"/>
<evidence type="ECO:0000313" key="2">
    <source>
        <dbReference type="EMBL" id="RIB20867.1"/>
    </source>
</evidence>
<dbReference type="STRING" id="44941.A0A397VHR9"/>
<organism evidence="2 3">
    <name type="scientific">Gigaspora rosea</name>
    <dbReference type="NCBI Taxonomy" id="44941"/>
    <lineage>
        <taxon>Eukaryota</taxon>
        <taxon>Fungi</taxon>
        <taxon>Fungi incertae sedis</taxon>
        <taxon>Mucoromycota</taxon>
        <taxon>Glomeromycotina</taxon>
        <taxon>Glomeromycetes</taxon>
        <taxon>Diversisporales</taxon>
        <taxon>Gigasporaceae</taxon>
        <taxon>Gigaspora</taxon>
    </lineage>
</organism>
<dbReference type="Pfam" id="PF07714">
    <property type="entry name" value="PK_Tyr_Ser-Thr"/>
    <property type="match status" value="2"/>
</dbReference>
<dbReference type="PANTHER" id="PTHR44329:SF214">
    <property type="entry name" value="PROTEIN KINASE DOMAIN-CONTAINING PROTEIN"/>
    <property type="match status" value="1"/>
</dbReference>
<dbReference type="AlphaFoldDB" id="A0A397VHR9"/>
<evidence type="ECO:0000259" key="1">
    <source>
        <dbReference type="PROSITE" id="PS50011"/>
    </source>
</evidence>
<gene>
    <name evidence="2" type="ORF">C2G38_2034885</name>
</gene>
<feature type="domain" description="Protein kinase" evidence="1">
    <location>
        <begin position="51"/>
        <end position="330"/>
    </location>
</feature>
<dbReference type="InterPro" id="IPR051681">
    <property type="entry name" value="Ser/Thr_Kinases-Pseudokinases"/>
</dbReference>
<dbReference type="InterPro" id="IPR001245">
    <property type="entry name" value="Ser-Thr/Tyr_kinase_cat_dom"/>
</dbReference>
<dbReference type="InterPro" id="IPR011009">
    <property type="entry name" value="Kinase-like_dom_sf"/>
</dbReference>
<dbReference type="GO" id="GO:0005524">
    <property type="term" value="F:ATP binding"/>
    <property type="evidence" value="ECO:0007669"/>
    <property type="project" value="InterPro"/>
</dbReference>
<sequence>MNKAWCISCDPDIATQQWTSRNKNVDGCMKAFQLRTFAYEDVIEWIPFDRLSDVKEIGRGASGSVYSAIWLDGIRKIEKIDNSYTKARKSESIVALKTLPDLKEFDNHMKCNFNLHGSKLKVYGLTQNTKTNEYLLVFQYATDGNLHEFFKKNFQDLTWKIKLKLLIDISDDLYNIHDAEFIHSNLHSGNILQAINKSMQSDLGLLKEKDKLAYISDLGLLKKKDKNDPEGCIYGVMPYIAPEVLSGRPFTKAADIYAFGVIMSEISTGQRPFDGHQFNIEFASMICNGLQPEFAPGTPECYIKLANICMDPDPQKRPDAYEIWETLINMESSNIDKIRKQLLDADRIKTLLPISQSHSDMYTSKIINTQIIAGGLKGYRICESCNQNNTSEAWCQTCDPNKETQGWTSGNENVDNFIKEFQRKALSYTKVIEWIPFDRLDKIRKIGQGGFSSVYLATWLDGMRKIDYVKERYVRTREKSSEVALKTLTNFEKSLSFDEFDNHMRCGLMGIKLKVYGLTYDIKSNEYLMIVQYADSGDLRQFLKSKFKEYTWQTKLKLIVGISEELRHIHNAGYIHGDLHSGNILLDKSMRSYISDLGLSRKVSENISKSDTHGIIPYIAPEVLSGEQHTQKADIYSFGVIMSEISTGKRPFDGYDDSNDLATKICFGLRPGFADGTPDCYVKLAEQCLDSDSQKRPTAYSIYNEINYWLDKIKGSDYENEAIKHKINYWFDKMKVSYAVDKINDCLDKIKYPDNVNEAKKQINNWLDKLKDSDVVDEIKHKINDWLDDMKDPDDVGKIKHKFNGWLNNIKSLVDVGEIKCEINYWLDKIEGSYDVGKIKDWLDEIRVLDDIDKIKHEFNDWFDEIKGSDDSCSN</sequence>
<dbReference type="EMBL" id="QKWP01000394">
    <property type="protein sequence ID" value="RIB20867.1"/>
    <property type="molecule type" value="Genomic_DNA"/>
</dbReference>
<evidence type="ECO:0000313" key="3">
    <source>
        <dbReference type="Proteomes" id="UP000266673"/>
    </source>
</evidence>
<accession>A0A397VHR9</accession>
<keyword evidence="2" id="KW-0808">Transferase</keyword>
<reference evidence="2 3" key="1">
    <citation type="submission" date="2018-06" db="EMBL/GenBank/DDBJ databases">
        <title>Comparative genomics reveals the genomic features of Rhizophagus irregularis, R. cerebriforme, R. diaphanum and Gigaspora rosea, and their symbiotic lifestyle signature.</title>
        <authorList>
            <person name="Morin E."/>
            <person name="San Clemente H."/>
            <person name="Chen E.C.H."/>
            <person name="De La Providencia I."/>
            <person name="Hainaut M."/>
            <person name="Kuo A."/>
            <person name="Kohler A."/>
            <person name="Murat C."/>
            <person name="Tang N."/>
            <person name="Roy S."/>
            <person name="Loubradou J."/>
            <person name="Henrissat B."/>
            <person name="Grigoriev I.V."/>
            <person name="Corradi N."/>
            <person name="Roux C."/>
            <person name="Martin F.M."/>
        </authorList>
    </citation>
    <scope>NUCLEOTIDE SEQUENCE [LARGE SCALE GENOMIC DNA]</scope>
    <source>
        <strain evidence="2 3">DAOM 194757</strain>
    </source>
</reference>
<dbReference type="GO" id="GO:0004674">
    <property type="term" value="F:protein serine/threonine kinase activity"/>
    <property type="evidence" value="ECO:0007669"/>
    <property type="project" value="TreeGrafter"/>
</dbReference>
<keyword evidence="2" id="KW-0418">Kinase</keyword>
<comment type="caution">
    <text evidence="2">The sequence shown here is derived from an EMBL/GenBank/DDBJ whole genome shotgun (WGS) entry which is preliminary data.</text>
</comment>
<dbReference type="Gene3D" id="1.10.510.10">
    <property type="entry name" value="Transferase(Phosphotransferase) domain 1"/>
    <property type="match status" value="2"/>
</dbReference>
<dbReference type="InterPro" id="IPR000719">
    <property type="entry name" value="Prot_kinase_dom"/>
</dbReference>
<dbReference type="OrthoDB" id="302535at2759"/>
<keyword evidence="3" id="KW-1185">Reference proteome</keyword>
<dbReference type="PROSITE" id="PS50011">
    <property type="entry name" value="PROTEIN_KINASE_DOM"/>
    <property type="match status" value="2"/>
</dbReference>
<protein>
    <submittedName>
        <fullName evidence="2">Kinase-like domain-containing protein</fullName>
    </submittedName>
</protein>
<dbReference type="Proteomes" id="UP000266673">
    <property type="component" value="Unassembled WGS sequence"/>
</dbReference>
<dbReference type="PANTHER" id="PTHR44329">
    <property type="entry name" value="SERINE/THREONINE-PROTEIN KINASE TNNI3K-RELATED"/>
    <property type="match status" value="1"/>
</dbReference>